<gene>
    <name evidence="1" type="ORF">A6A20_12365</name>
</gene>
<proteinExistence type="predicted"/>
<organism evidence="1 2">
    <name type="scientific">Volucribacter amazonae</name>
    <dbReference type="NCBI Taxonomy" id="256731"/>
    <lineage>
        <taxon>Bacteria</taxon>
        <taxon>Pseudomonadati</taxon>
        <taxon>Pseudomonadota</taxon>
        <taxon>Gammaproteobacteria</taxon>
        <taxon>Pasteurellales</taxon>
        <taxon>Pasteurellaceae</taxon>
        <taxon>Volucribacter</taxon>
    </lineage>
</organism>
<name>A0A9X4PFM1_9PAST</name>
<evidence type="ECO:0000313" key="1">
    <source>
        <dbReference type="EMBL" id="MDG6896389.1"/>
    </source>
</evidence>
<dbReference type="Proteomes" id="UP001155500">
    <property type="component" value="Unassembled WGS sequence"/>
</dbReference>
<comment type="caution">
    <text evidence="1">The sequence shown here is derived from an EMBL/GenBank/DDBJ whole genome shotgun (WGS) entry which is preliminary data.</text>
</comment>
<evidence type="ECO:0000313" key="2">
    <source>
        <dbReference type="Proteomes" id="UP001155500"/>
    </source>
</evidence>
<sequence>MRLDFNYLDYMDYLDFITGIDVNGVGKAYPIRKNRAYDFFYELYEYYRENWVNIRIRGVIVLGILHYAKNKLNLNLNEFLQEISNN</sequence>
<dbReference type="EMBL" id="LWID01000002">
    <property type="protein sequence ID" value="MDG6896389.1"/>
    <property type="molecule type" value="Genomic_DNA"/>
</dbReference>
<accession>A0A9X4PFM1</accession>
<reference evidence="1" key="1">
    <citation type="submission" date="2016-03" db="EMBL/GenBank/DDBJ databases">
        <title>Co-evolution between Pasteurellaceae and their hosts.</title>
        <authorList>
            <person name="Hansen M.J."/>
            <person name="Bojesen A.M."/>
            <person name="Planet P."/>
        </authorList>
    </citation>
    <scope>NUCLEOTIDE SEQUENCE</scope>
    <source>
        <strain evidence="1">146/S8/89</strain>
    </source>
</reference>
<dbReference type="AlphaFoldDB" id="A0A9X4PFM1"/>
<protein>
    <submittedName>
        <fullName evidence="1">Uncharacterized protein</fullName>
    </submittedName>
</protein>
<keyword evidence="2" id="KW-1185">Reference proteome</keyword>